<dbReference type="NCBIfam" id="NF009248">
    <property type="entry name" value="PRK12600.1"/>
    <property type="match status" value="1"/>
</dbReference>
<evidence type="ECO:0000256" key="8">
    <source>
        <dbReference type="PIRNR" id="PIRNR028784"/>
    </source>
</evidence>
<name>A0ABW5Q648_9BACI</name>
<evidence type="ECO:0000256" key="9">
    <source>
        <dbReference type="SAM" id="Phobius"/>
    </source>
</evidence>
<keyword evidence="5 9" id="KW-0812">Transmembrane</keyword>
<protein>
    <submittedName>
        <fullName evidence="10">Na(+)/H(+) antiporter subunit F1</fullName>
    </submittedName>
</protein>
<keyword evidence="4 8" id="KW-1003">Cell membrane</keyword>
<evidence type="ECO:0000256" key="6">
    <source>
        <dbReference type="ARBA" id="ARBA00022989"/>
    </source>
</evidence>
<dbReference type="Pfam" id="PF04066">
    <property type="entry name" value="MrpF_PhaF"/>
    <property type="match status" value="1"/>
</dbReference>
<evidence type="ECO:0000256" key="5">
    <source>
        <dbReference type="ARBA" id="ARBA00022692"/>
    </source>
</evidence>
<keyword evidence="3 8" id="KW-0813">Transport</keyword>
<evidence type="ECO:0000313" key="11">
    <source>
        <dbReference type="Proteomes" id="UP001597451"/>
    </source>
</evidence>
<keyword evidence="8" id="KW-0406">Ion transport</keyword>
<comment type="caution">
    <text evidence="10">The sequence shown here is derived from an EMBL/GenBank/DDBJ whole genome shotgun (WGS) entry which is preliminary data.</text>
</comment>
<evidence type="ECO:0000256" key="3">
    <source>
        <dbReference type="ARBA" id="ARBA00022448"/>
    </source>
</evidence>
<evidence type="ECO:0000313" key="10">
    <source>
        <dbReference type="EMBL" id="MFD2630905.1"/>
    </source>
</evidence>
<dbReference type="PIRSF" id="PIRSF028784">
    <property type="entry name" value="MrpF"/>
    <property type="match status" value="1"/>
</dbReference>
<feature type="transmembrane region" description="Helical" evidence="9">
    <location>
        <begin position="73"/>
        <end position="92"/>
    </location>
</feature>
<dbReference type="RefSeq" id="WP_379564581.1">
    <property type="nucleotide sequence ID" value="NZ_JBHUMX010000045.1"/>
</dbReference>
<organism evidence="10 11">
    <name type="scientific">Oceanobacillus kapialis</name>
    <dbReference type="NCBI Taxonomy" id="481353"/>
    <lineage>
        <taxon>Bacteria</taxon>
        <taxon>Bacillati</taxon>
        <taxon>Bacillota</taxon>
        <taxon>Bacilli</taxon>
        <taxon>Bacillales</taxon>
        <taxon>Bacillaceae</taxon>
        <taxon>Oceanobacillus</taxon>
    </lineage>
</organism>
<evidence type="ECO:0000256" key="1">
    <source>
        <dbReference type="ARBA" id="ARBA00004651"/>
    </source>
</evidence>
<evidence type="ECO:0000256" key="4">
    <source>
        <dbReference type="ARBA" id="ARBA00022475"/>
    </source>
</evidence>
<evidence type="ECO:0000256" key="7">
    <source>
        <dbReference type="ARBA" id="ARBA00023136"/>
    </source>
</evidence>
<comment type="subcellular location">
    <subcellularLocation>
        <location evidence="1 8">Cell membrane</location>
        <topology evidence="1 8">Multi-pass membrane protein</topology>
    </subcellularLocation>
</comment>
<dbReference type="PANTHER" id="PTHR34702">
    <property type="entry name" value="NA(+)/H(+) ANTIPORTER SUBUNIT F1"/>
    <property type="match status" value="1"/>
</dbReference>
<reference evidence="11" key="1">
    <citation type="journal article" date="2019" name="Int. J. Syst. Evol. Microbiol.">
        <title>The Global Catalogue of Microorganisms (GCM) 10K type strain sequencing project: providing services to taxonomists for standard genome sequencing and annotation.</title>
        <authorList>
            <consortium name="The Broad Institute Genomics Platform"/>
            <consortium name="The Broad Institute Genome Sequencing Center for Infectious Disease"/>
            <person name="Wu L."/>
            <person name="Ma J."/>
        </authorList>
    </citation>
    <scope>NUCLEOTIDE SEQUENCE [LARGE SCALE GENOMIC DNA]</scope>
    <source>
        <strain evidence="11">TISTR 1858</strain>
    </source>
</reference>
<feature type="transmembrane region" description="Helical" evidence="9">
    <location>
        <begin position="12"/>
        <end position="32"/>
    </location>
</feature>
<keyword evidence="11" id="KW-1185">Reference proteome</keyword>
<dbReference type="PANTHER" id="PTHR34702:SF1">
    <property type="entry name" value="NA(+)_H(+) ANTIPORTER SUBUNIT F"/>
    <property type="match status" value="1"/>
</dbReference>
<keyword evidence="7 8" id="KW-0472">Membrane</keyword>
<evidence type="ECO:0000256" key="2">
    <source>
        <dbReference type="ARBA" id="ARBA00009212"/>
    </source>
</evidence>
<comment type="similarity">
    <text evidence="2 8">Belongs to the CPA3 antiporters (TC 2.A.63) subunit F family.</text>
</comment>
<gene>
    <name evidence="10" type="ORF">ACFSUN_19230</name>
</gene>
<feature type="transmembrane region" description="Helical" evidence="9">
    <location>
        <begin position="44"/>
        <end position="67"/>
    </location>
</feature>
<keyword evidence="6 9" id="KW-1133">Transmembrane helix</keyword>
<dbReference type="Proteomes" id="UP001597451">
    <property type="component" value="Unassembled WGS sequence"/>
</dbReference>
<accession>A0ABW5Q648</accession>
<keyword evidence="8" id="KW-0050">Antiport</keyword>
<dbReference type="InterPro" id="IPR007208">
    <property type="entry name" value="MrpF/PhaF-like"/>
</dbReference>
<sequence length="103" mass="10970">MTDVLNMTENILSIAVTISFAGIAISLLLLLYQVIIGPTQPDRAVALDAIGINIMALAGIMAIYLVTSKLNDVILLVGILAFLGTLSIAKYLEKGVIIDRDLN</sequence>
<proteinExistence type="inferred from homology"/>
<dbReference type="EMBL" id="JBHUMX010000045">
    <property type="protein sequence ID" value="MFD2630905.1"/>
    <property type="molecule type" value="Genomic_DNA"/>
</dbReference>